<gene>
    <name evidence="3" type="ORF">D9619_008504</name>
</gene>
<feature type="chain" id="PRO_5034470395" description="Extracellular membrane protein CFEM domain-containing protein" evidence="2">
    <location>
        <begin position="19"/>
        <end position="214"/>
    </location>
</feature>
<evidence type="ECO:0000313" key="3">
    <source>
        <dbReference type="EMBL" id="KAF5319435.1"/>
    </source>
</evidence>
<protein>
    <recommendedName>
        <fullName evidence="5">Extracellular membrane protein CFEM domain-containing protein</fullName>
    </recommendedName>
</protein>
<dbReference type="Proteomes" id="UP000567179">
    <property type="component" value="Unassembled WGS sequence"/>
</dbReference>
<name>A0A8H5F0K5_9AGAR</name>
<evidence type="ECO:0000256" key="2">
    <source>
        <dbReference type="SAM" id="SignalP"/>
    </source>
</evidence>
<proteinExistence type="predicted"/>
<keyword evidence="2" id="KW-0732">Signal</keyword>
<feature type="region of interest" description="Disordered" evidence="1">
    <location>
        <begin position="154"/>
        <end position="184"/>
    </location>
</feature>
<dbReference type="AlphaFoldDB" id="A0A8H5F0K5"/>
<sequence>MRVPILVALLAYSSFALASVASKFLFARQFVNGISFFVAFKACDSTDGALDGYVEHAACICTDVNSARLQTCGNCVISSPNATKVEVARAYVTVRAFVDDCKRNGDPVANITLTSFAPLPITSASFTTGSPNATTTRITTSDSVTIQTGTITDTITDTSTSSTSSGPSTPTVDPSSGTGIIPGPTGSTGMRIWASSSLLFIVPLMLLGSALEGL</sequence>
<dbReference type="EMBL" id="JAACJJ010000029">
    <property type="protein sequence ID" value="KAF5319435.1"/>
    <property type="molecule type" value="Genomic_DNA"/>
</dbReference>
<accession>A0A8H5F0K5</accession>
<evidence type="ECO:0000313" key="4">
    <source>
        <dbReference type="Proteomes" id="UP000567179"/>
    </source>
</evidence>
<evidence type="ECO:0008006" key="5">
    <source>
        <dbReference type="Google" id="ProtNLM"/>
    </source>
</evidence>
<keyword evidence="4" id="KW-1185">Reference proteome</keyword>
<comment type="caution">
    <text evidence="3">The sequence shown here is derived from an EMBL/GenBank/DDBJ whole genome shotgun (WGS) entry which is preliminary data.</text>
</comment>
<reference evidence="3 4" key="1">
    <citation type="journal article" date="2020" name="ISME J.">
        <title>Uncovering the hidden diversity of litter-decomposition mechanisms in mushroom-forming fungi.</title>
        <authorList>
            <person name="Floudas D."/>
            <person name="Bentzer J."/>
            <person name="Ahren D."/>
            <person name="Johansson T."/>
            <person name="Persson P."/>
            <person name="Tunlid A."/>
        </authorList>
    </citation>
    <scope>NUCLEOTIDE SEQUENCE [LARGE SCALE GENOMIC DNA]</scope>
    <source>
        <strain evidence="3 4">CBS 101986</strain>
    </source>
</reference>
<feature type="signal peptide" evidence="2">
    <location>
        <begin position="1"/>
        <end position="18"/>
    </location>
</feature>
<organism evidence="3 4">
    <name type="scientific">Psilocybe cf. subviscida</name>
    <dbReference type="NCBI Taxonomy" id="2480587"/>
    <lineage>
        <taxon>Eukaryota</taxon>
        <taxon>Fungi</taxon>
        <taxon>Dikarya</taxon>
        <taxon>Basidiomycota</taxon>
        <taxon>Agaricomycotina</taxon>
        <taxon>Agaricomycetes</taxon>
        <taxon>Agaricomycetidae</taxon>
        <taxon>Agaricales</taxon>
        <taxon>Agaricineae</taxon>
        <taxon>Strophariaceae</taxon>
        <taxon>Psilocybe</taxon>
    </lineage>
</organism>
<evidence type="ECO:0000256" key="1">
    <source>
        <dbReference type="SAM" id="MobiDB-lite"/>
    </source>
</evidence>